<dbReference type="AlphaFoldDB" id="A0A6A6ALT5"/>
<evidence type="ECO:0000256" key="1">
    <source>
        <dbReference type="SAM" id="MobiDB-lite"/>
    </source>
</evidence>
<name>A0A6A6ALT5_9PLEO</name>
<sequence>MDSTTLTPLRKRVASDPSESPSPVKHRRYIISTPLDACMIDTPLGSSEFHTMIVQNSRSPPLCLDDLPDEILLLICQNLSEDLKGPGYRKNTLASLCRTNKHLNRIATELMYACVDYRLPGNAGMVQTLTKSPRLAELVKKIKFRLHDDGFVFNTPIMDRQYSRVLQLATNLQHLLISDHCNVRQDHDPVTSQPQWLNMFNQAARGIPNPCVSRFTNLQSLNLAVDCGFMAADVSFVFRLPSLRALSLRLLLGPDKIDDWSVPEASSNIRYLQLSSCFLDSAVVAQLLSSIKALESFDYEYTTSNWQPLGQGNNPHTHWAESVWDEIGDGLRKHQDSLVLLKLQAHMDSDILKMVYPDGRDIRTLGSLKEFHQLKVLACQLEALIHVQHETDLAQKLPDGLEKLLLEIEPSEEDCHLHRRALISLKDGIFTKPKKEFNASLYTNISVGRFHFSDTFDILTQAGIGINILVETDEELKVLTLEDLREMEDEEDNDGCMTKIIWRSSKRRTIAK</sequence>
<dbReference type="OrthoDB" id="3690364at2759"/>
<gene>
    <name evidence="3" type="ORF">P153DRAFT_393493</name>
</gene>
<organism evidence="3 4">
    <name type="scientific">Dothidotthia symphoricarpi CBS 119687</name>
    <dbReference type="NCBI Taxonomy" id="1392245"/>
    <lineage>
        <taxon>Eukaryota</taxon>
        <taxon>Fungi</taxon>
        <taxon>Dikarya</taxon>
        <taxon>Ascomycota</taxon>
        <taxon>Pezizomycotina</taxon>
        <taxon>Dothideomycetes</taxon>
        <taxon>Pleosporomycetidae</taxon>
        <taxon>Pleosporales</taxon>
        <taxon>Dothidotthiaceae</taxon>
        <taxon>Dothidotthia</taxon>
    </lineage>
</organism>
<dbReference type="Pfam" id="PF24969">
    <property type="entry name" value="LRR_15"/>
    <property type="match status" value="1"/>
</dbReference>
<feature type="region of interest" description="Disordered" evidence="1">
    <location>
        <begin position="1"/>
        <end position="25"/>
    </location>
</feature>
<reference evidence="3" key="1">
    <citation type="journal article" date="2020" name="Stud. Mycol.">
        <title>101 Dothideomycetes genomes: a test case for predicting lifestyles and emergence of pathogens.</title>
        <authorList>
            <person name="Haridas S."/>
            <person name="Albert R."/>
            <person name="Binder M."/>
            <person name="Bloem J."/>
            <person name="Labutti K."/>
            <person name="Salamov A."/>
            <person name="Andreopoulos B."/>
            <person name="Baker S."/>
            <person name="Barry K."/>
            <person name="Bills G."/>
            <person name="Bluhm B."/>
            <person name="Cannon C."/>
            <person name="Castanera R."/>
            <person name="Culley D."/>
            <person name="Daum C."/>
            <person name="Ezra D."/>
            <person name="Gonzalez J."/>
            <person name="Henrissat B."/>
            <person name="Kuo A."/>
            <person name="Liang C."/>
            <person name="Lipzen A."/>
            <person name="Lutzoni F."/>
            <person name="Magnuson J."/>
            <person name="Mondo S."/>
            <person name="Nolan M."/>
            <person name="Ohm R."/>
            <person name="Pangilinan J."/>
            <person name="Park H.-J."/>
            <person name="Ramirez L."/>
            <person name="Alfaro M."/>
            <person name="Sun H."/>
            <person name="Tritt A."/>
            <person name="Yoshinaga Y."/>
            <person name="Zwiers L.-H."/>
            <person name="Turgeon B."/>
            <person name="Goodwin S."/>
            <person name="Spatafora J."/>
            <person name="Crous P."/>
            <person name="Grigoriev I."/>
        </authorList>
    </citation>
    <scope>NUCLEOTIDE SEQUENCE</scope>
    <source>
        <strain evidence="3">CBS 119687</strain>
    </source>
</reference>
<keyword evidence="4" id="KW-1185">Reference proteome</keyword>
<dbReference type="InterPro" id="IPR032675">
    <property type="entry name" value="LRR_dom_sf"/>
</dbReference>
<evidence type="ECO:0000259" key="2">
    <source>
        <dbReference type="Pfam" id="PF24969"/>
    </source>
</evidence>
<feature type="domain" description="Leucine-rich repeat" evidence="2">
    <location>
        <begin position="233"/>
        <end position="403"/>
    </location>
</feature>
<evidence type="ECO:0000313" key="3">
    <source>
        <dbReference type="EMBL" id="KAF2132516.1"/>
    </source>
</evidence>
<evidence type="ECO:0000313" key="4">
    <source>
        <dbReference type="Proteomes" id="UP000799771"/>
    </source>
</evidence>
<dbReference type="SUPFAM" id="SSF52047">
    <property type="entry name" value="RNI-like"/>
    <property type="match status" value="1"/>
</dbReference>
<dbReference type="RefSeq" id="XP_033526903.1">
    <property type="nucleotide sequence ID" value="XM_033671242.1"/>
</dbReference>
<dbReference type="EMBL" id="ML977500">
    <property type="protein sequence ID" value="KAF2132516.1"/>
    <property type="molecule type" value="Genomic_DNA"/>
</dbReference>
<proteinExistence type="predicted"/>
<dbReference type="InterPro" id="IPR056867">
    <property type="entry name" value="LRR_15"/>
</dbReference>
<dbReference type="GeneID" id="54411674"/>
<dbReference type="CDD" id="cd09917">
    <property type="entry name" value="F-box_SF"/>
    <property type="match status" value="1"/>
</dbReference>
<dbReference type="Gene3D" id="3.80.10.10">
    <property type="entry name" value="Ribonuclease Inhibitor"/>
    <property type="match status" value="1"/>
</dbReference>
<accession>A0A6A6ALT5</accession>
<dbReference type="Proteomes" id="UP000799771">
    <property type="component" value="Unassembled WGS sequence"/>
</dbReference>
<protein>
    <recommendedName>
        <fullName evidence="2">Leucine-rich repeat domain-containing protein</fullName>
    </recommendedName>
</protein>